<dbReference type="AlphaFoldDB" id="A0A6A5WQX0"/>
<reference evidence="2" key="1">
    <citation type="journal article" date="2020" name="Stud. Mycol.">
        <title>101 Dothideomycetes genomes: a test case for predicting lifestyles and emergence of pathogens.</title>
        <authorList>
            <person name="Haridas S."/>
            <person name="Albert R."/>
            <person name="Binder M."/>
            <person name="Bloem J."/>
            <person name="Labutti K."/>
            <person name="Salamov A."/>
            <person name="Andreopoulos B."/>
            <person name="Baker S."/>
            <person name="Barry K."/>
            <person name="Bills G."/>
            <person name="Bluhm B."/>
            <person name="Cannon C."/>
            <person name="Castanera R."/>
            <person name="Culley D."/>
            <person name="Daum C."/>
            <person name="Ezra D."/>
            <person name="Gonzalez J."/>
            <person name="Henrissat B."/>
            <person name="Kuo A."/>
            <person name="Liang C."/>
            <person name="Lipzen A."/>
            <person name="Lutzoni F."/>
            <person name="Magnuson J."/>
            <person name="Mondo S."/>
            <person name="Nolan M."/>
            <person name="Ohm R."/>
            <person name="Pangilinan J."/>
            <person name="Park H.-J."/>
            <person name="Ramirez L."/>
            <person name="Alfaro M."/>
            <person name="Sun H."/>
            <person name="Tritt A."/>
            <person name="Yoshinaga Y."/>
            <person name="Zwiers L.-H."/>
            <person name="Turgeon B."/>
            <person name="Goodwin S."/>
            <person name="Spatafora J."/>
            <person name="Crous P."/>
            <person name="Grigoriev I."/>
        </authorList>
    </citation>
    <scope>NUCLEOTIDE SEQUENCE</scope>
    <source>
        <strain evidence="2">CBS 123094</strain>
    </source>
</reference>
<proteinExistence type="predicted"/>
<feature type="compositionally biased region" description="Basic and acidic residues" evidence="1">
    <location>
        <begin position="63"/>
        <end position="74"/>
    </location>
</feature>
<name>A0A6A5WQX0_9PLEO</name>
<keyword evidence="3" id="KW-1185">Reference proteome</keyword>
<sequence length="217" mass="24950">MPAPAESPKHRDTPRSFRRRERMRTLLLWQRYIPIRLAACDSEHGGTKPQPMEAIPRPPQSGKHRDTPKGLRGRERSKHSTILSFLDLVFFEKLIMAPLQCLGRLRQQQWSRCRKHIRSGNGERRKAPRANIGAAATFVVSGTSDRTDHRRTTAFFSENRPTMRRTAAQQGLWLELSEVRLLLKASRRRVPGTNGRIRPTPPNNDSRALQKGRPELK</sequence>
<feature type="region of interest" description="Disordered" evidence="1">
    <location>
        <begin position="42"/>
        <end position="76"/>
    </location>
</feature>
<evidence type="ECO:0000313" key="3">
    <source>
        <dbReference type="Proteomes" id="UP000799779"/>
    </source>
</evidence>
<evidence type="ECO:0000256" key="1">
    <source>
        <dbReference type="SAM" id="MobiDB-lite"/>
    </source>
</evidence>
<organism evidence="2 3">
    <name type="scientific">Amniculicola lignicola CBS 123094</name>
    <dbReference type="NCBI Taxonomy" id="1392246"/>
    <lineage>
        <taxon>Eukaryota</taxon>
        <taxon>Fungi</taxon>
        <taxon>Dikarya</taxon>
        <taxon>Ascomycota</taxon>
        <taxon>Pezizomycotina</taxon>
        <taxon>Dothideomycetes</taxon>
        <taxon>Pleosporomycetidae</taxon>
        <taxon>Pleosporales</taxon>
        <taxon>Amniculicolaceae</taxon>
        <taxon>Amniculicola</taxon>
    </lineage>
</organism>
<gene>
    <name evidence="2" type="ORF">P154DRAFT_572763</name>
</gene>
<dbReference type="Proteomes" id="UP000799779">
    <property type="component" value="Unassembled WGS sequence"/>
</dbReference>
<evidence type="ECO:0000313" key="2">
    <source>
        <dbReference type="EMBL" id="KAF2003927.1"/>
    </source>
</evidence>
<feature type="region of interest" description="Disordered" evidence="1">
    <location>
        <begin position="190"/>
        <end position="217"/>
    </location>
</feature>
<dbReference type="EMBL" id="ML977570">
    <property type="protein sequence ID" value="KAF2003927.1"/>
    <property type="molecule type" value="Genomic_DNA"/>
</dbReference>
<accession>A0A6A5WQX0</accession>
<protein>
    <submittedName>
        <fullName evidence="2">Uncharacterized protein</fullName>
    </submittedName>
</protein>